<dbReference type="PANTHER" id="PTHR35868:SF1">
    <property type="entry name" value="DUF2804 DOMAIN-CONTAINING PROTEIN"/>
    <property type="match status" value="1"/>
</dbReference>
<reference evidence="2" key="1">
    <citation type="journal article" date="2011" name="Genome Biol.">
        <title>Comparative genomics of the social amoebae Dictyostelium discoideum and Dictyostelium purpureum.</title>
        <authorList>
            <consortium name="US DOE Joint Genome Institute (JGI-PGF)"/>
            <person name="Sucgang R."/>
            <person name="Kuo A."/>
            <person name="Tian X."/>
            <person name="Salerno W."/>
            <person name="Parikh A."/>
            <person name="Feasley C.L."/>
            <person name="Dalin E."/>
            <person name="Tu H."/>
            <person name="Huang E."/>
            <person name="Barry K."/>
            <person name="Lindquist E."/>
            <person name="Shapiro H."/>
            <person name="Bruce D."/>
            <person name="Schmutz J."/>
            <person name="Salamov A."/>
            <person name="Fey P."/>
            <person name="Gaudet P."/>
            <person name="Anjard C."/>
            <person name="Babu M.M."/>
            <person name="Basu S."/>
            <person name="Bushmanova Y."/>
            <person name="van der Wel H."/>
            <person name="Katoh-Kurasawa M."/>
            <person name="Dinh C."/>
            <person name="Coutinho P.M."/>
            <person name="Saito T."/>
            <person name="Elias M."/>
            <person name="Schaap P."/>
            <person name="Kay R.R."/>
            <person name="Henrissat B."/>
            <person name="Eichinger L."/>
            <person name="Rivero F."/>
            <person name="Putnam N.H."/>
            <person name="West C.M."/>
            <person name="Loomis W.F."/>
            <person name="Chisholm R.L."/>
            <person name="Shaulsky G."/>
            <person name="Strassmann J.E."/>
            <person name="Queller D.C."/>
            <person name="Kuspa A."/>
            <person name="Grigoriev I.V."/>
        </authorList>
    </citation>
    <scope>NUCLEOTIDE SEQUENCE [LARGE SCALE GENOMIC DNA]</scope>
    <source>
        <strain evidence="2">QSDP1</strain>
    </source>
</reference>
<dbReference type="GeneID" id="10510428"/>
<dbReference type="VEuPathDB" id="AmoebaDB:DICPUDRAFT_100058"/>
<keyword evidence="2" id="KW-1185">Reference proteome</keyword>
<sequence>MSSHISFQDEDLNNQVEIKESDELLDGNGSLKNRGWSRQPCLKYNPGSLSRFRKAYRLKEWNYYSIGSKNFYFAVAAIDLGYVNNYQTFFIDFTEDLEMKNNGTSTSSSSPSSSQSKKNNYIMDDVLSTAALTKGLCLPADSCQSGIHTKYESKNFRIEFTVDDQSKHHIKINSKKINLNGDLVFDLNPQRESVVLVTPIGKDNFYYNRKTNLIPVSGTLTVDGKEMITPENDCHGIMDWGRGCWDYNSFWLWSSAWGRTKDKNTPIGLNFGSGFGNLSTHTENAINLDGVIHKLGHVDIQYNEDNLLEPWKFTCKHGRFGENPLIFTPFKKKFDNNNFGIVMSNFHQILGKFTGEILLDNGERVEIDIIGFTEVHKARW</sequence>
<organism evidence="1 2">
    <name type="scientific">Dictyostelium purpureum</name>
    <name type="common">Slime mold</name>
    <dbReference type="NCBI Taxonomy" id="5786"/>
    <lineage>
        <taxon>Eukaryota</taxon>
        <taxon>Amoebozoa</taxon>
        <taxon>Evosea</taxon>
        <taxon>Eumycetozoa</taxon>
        <taxon>Dictyostelia</taxon>
        <taxon>Dictyosteliales</taxon>
        <taxon>Dictyosteliaceae</taxon>
        <taxon>Dictyostelium</taxon>
    </lineage>
</organism>
<dbReference type="EMBL" id="GL871563">
    <property type="protein sequence ID" value="EGC28694.1"/>
    <property type="molecule type" value="Genomic_DNA"/>
</dbReference>
<gene>
    <name evidence="1" type="ORF">DICPUDRAFT_100058</name>
</gene>
<dbReference type="Pfam" id="PF10974">
    <property type="entry name" value="DUF2804"/>
    <property type="match status" value="1"/>
</dbReference>
<evidence type="ECO:0000313" key="2">
    <source>
        <dbReference type="Proteomes" id="UP000001064"/>
    </source>
</evidence>
<dbReference type="InParanoid" id="F1A535"/>
<dbReference type="OMA" id="ETSWRWA"/>
<dbReference type="AlphaFoldDB" id="F1A535"/>
<dbReference type="RefSeq" id="XP_003294779.1">
    <property type="nucleotide sequence ID" value="XM_003294731.1"/>
</dbReference>
<dbReference type="OrthoDB" id="4763727at2759"/>
<dbReference type="eggNOG" id="ENOG502RAGF">
    <property type="taxonomic scope" value="Eukaryota"/>
</dbReference>
<dbReference type="PANTHER" id="PTHR35868">
    <property type="entry name" value="DUF2804 DOMAIN-CONTAINING PROTEIN-RELATED"/>
    <property type="match status" value="1"/>
</dbReference>
<protein>
    <recommendedName>
        <fullName evidence="3">DUF2804 domain-containing protein</fullName>
    </recommendedName>
</protein>
<dbReference type="InterPro" id="IPR021243">
    <property type="entry name" value="DUF2804"/>
</dbReference>
<name>F1A535_DICPU</name>
<proteinExistence type="predicted"/>
<dbReference type="Proteomes" id="UP000001064">
    <property type="component" value="Unassembled WGS sequence"/>
</dbReference>
<dbReference type="KEGG" id="dpp:DICPUDRAFT_100058"/>
<evidence type="ECO:0000313" key="1">
    <source>
        <dbReference type="EMBL" id="EGC28694.1"/>
    </source>
</evidence>
<accession>F1A535</accession>
<evidence type="ECO:0008006" key="3">
    <source>
        <dbReference type="Google" id="ProtNLM"/>
    </source>
</evidence>